<evidence type="ECO:0000313" key="1">
    <source>
        <dbReference type="EMBL" id="ALV08465.1"/>
    </source>
</evidence>
<evidence type="ECO:0000313" key="2">
    <source>
        <dbReference type="Proteomes" id="UP000060699"/>
    </source>
</evidence>
<dbReference type="STRING" id="76731.RD2015_4016"/>
<name>A0A0U2U991_9BURK</name>
<dbReference type="Pfam" id="PF16137">
    <property type="entry name" value="DUF4845"/>
    <property type="match status" value="1"/>
</dbReference>
<organism evidence="1 2">
    <name type="scientific">Roseateles depolymerans</name>
    <dbReference type="NCBI Taxonomy" id="76731"/>
    <lineage>
        <taxon>Bacteria</taxon>
        <taxon>Pseudomonadati</taxon>
        <taxon>Pseudomonadota</taxon>
        <taxon>Betaproteobacteria</taxon>
        <taxon>Burkholderiales</taxon>
        <taxon>Sphaerotilaceae</taxon>
        <taxon>Roseateles</taxon>
    </lineage>
</organism>
<accession>A0A0U2U991</accession>
<reference evidence="1 2" key="1">
    <citation type="submission" date="2015-12" db="EMBL/GenBank/DDBJ databases">
        <title>Complete genome of Roseateles depolymerans KCTC 42856.</title>
        <authorList>
            <person name="Kim K.M."/>
        </authorList>
    </citation>
    <scope>NUCLEOTIDE SEQUENCE [LARGE SCALE GENOMIC DNA]</scope>
    <source>
        <strain evidence="1 2">KCTC 42856</strain>
    </source>
</reference>
<sequence length="141" mass="15429">MTGASTTTTVNSHSVQATSARRPARLGRRQRGVSLFGLLFWGVILAFLAVVGMRVTPTVMEYFTILKAVEKIATSGPSSVAEARAAFARTQEVEYSIVSIQPNDLIITKKDEKVKISFAYDKEVSLGGPVYLLIKYKGETR</sequence>
<dbReference type="AlphaFoldDB" id="A0A0U2U991"/>
<dbReference type="OrthoDB" id="9133279at2"/>
<dbReference type="KEGG" id="rdp:RD2015_4016"/>
<dbReference type="RefSeq" id="WP_083525824.1">
    <property type="nucleotide sequence ID" value="NZ_QUMT01000001.1"/>
</dbReference>
<dbReference type="EMBL" id="CP013729">
    <property type="protein sequence ID" value="ALV08465.1"/>
    <property type="molecule type" value="Genomic_DNA"/>
</dbReference>
<keyword evidence="2" id="KW-1185">Reference proteome</keyword>
<dbReference type="Proteomes" id="UP000060699">
    <property type="component" value="Chromosome"/>
</dbReference>
<proteinExistence type="predicted"/>
<gene>
    <name evidence="1" type="ORF">RD2015_4016</name>
</gene>
<protein>
    <submittedName>
        <fullName evidence="1">Uncharacterized protein</fullName>
    </submittedName>
</protein>
<dbReference type="InterPro" id="IPR032314">
    <property type="entry name" value="DUF4845"/>
</dbReference>